<accession>A0AAW1NWL4</accession>
<dbReference type="AlphaFoldDB" id="A0AAW1NWL4"/>
<dbReference type="PANTHER" id="PTHR11237:SF4">
    <property type="entry name" value="5-DEMETHOXYUBIQUINONE HYDROXYLASE, MITOCHONDRIAL"/>
    <property type="match status" value="1"/>
</dbReference>
<dbReference type="PANTHER" id="PTHR11237">
    <property type="entry name" value="COENZYME Q10 BIOSYNTHESIS PROTEIN 7"/>
    <property type="match status" value="1"/>
</dbReference>
<organism evidence="1 2">
    <name type="scientific">Symbiochloris irregularis</name>
    <dbReference type="NCBI Taxonomy" id="706552"/>
    <lineage>
        <taxon>Eukaryota</taxon>
        <taxon>Viridiplantae</taxon>
        <taxon>Chlorophyta</taxon>
        <taxon>core chlorophytes</taxon>
        <taxon>Trebouxiophyceae</taxon>
        <taxon>Trebouxiales</taxon>
        <taxon>Trebouxiaceae</taxon>
        <taxon>Symbiochloris</taxon>
    </lineage>
</organism>
<dbReference type="GO" id="GO:0005743">
    <property type="term" value="C:mitochondrial inner membrane"/>
    <property type="evidence" value="ECO:0007669"/>
    <property type="project" value="TreeGrafter"/>
</dbReference>
<evidence type="ECO:0000313" key="2">
    <source>
        <dbReference type="Proteomes" id="UP001465755"/>
    </source>
</evidence>
<evidence type="ECO:0008006" key="3">
    <source>
        <dbReference type="Google" id="ProtNLM"/>
    </source>
</evidence>
<sequence length="238" mass="25871">MALWRSSKGLQSLSSTARRSNLCRHCFAVEYATAIPPEAAQPDTAREAEEDSKIDREAAEAAQKLVSSMLRANLTAEAASARLFAGQSSLRPRAEDARYFKEKGEALWEQVKLLAPQHRTRPSLLAPAARAAAFGLGAASACLPGNLRATIGGAMQDAIVEQYNDHLRELRQAGLAEEMADVRASLRDLRDEERAPESTVQAPDLMKLQDVKSLTFEEGLAGAVKYGFKALFSASQRI</sequence>
<dbReference type="GO" id="GO:0006744">
    <property type="term" value="P:ubiquinone biosynthetic process"/>
    <property type="evidence" value="ECO:0007669"/>
    <property type="project" value="InterPro"/>
</dbReference>
<dbReference type="Proteomes" id="UP001465755">
    <property type="component" value="Unassembled WGS sequence"/>
</dbReference>
<gene>
    <name evidence="1" type="ORF">WJX73_001955</name>
</gene>
<keyword evidence="2" id="KW-1185">Reference proteome</keyword>
<dbReference type="GO" id="GO:0008682">
    <property type="term" value="F:3-demethoxyubiquinol 3-hydroxylase activity"/>
    <property type="evidence" value="ECO:0007669"/>
    <property type="project" value="TreeGrafter"/>
</dbReference>
<comment type="caution">
    <text evidence="1">The sequence shown here is derived from an EMBL/GenBank/DDBJ whole genome shotgun (WGS) entry which is preliminary data.</text>
</comment>
<reference evidence="1 2" key="1">
    <citation type="journal article" date="2024" name="Nat. Commun.">
        <title>Phylogenomics reveals the evolutionary origins of lichenization in chlorophyte algae.</title>
        <authorList>
            <person name="Puginier C."/>
            <person name="Libourel C."/>
            <person name="Otte J."/>
            <person name="Skaloud P."/>
            <person name="Haon M."/>
            <person name="Grisel S."/>
            <person name="Petersen M."/>
            <person name="Berrin J.G."/>
            <person name="Delaux P.M."/>
            <person name="Dal Grande F."/>
            <person name="Keller J."/>
        </authorList>
    </citation>
    <scope>NUCLEOTIDE SEQUENCE [LARGE SCALE GENOMIC DNA]</scope>
    <source>
        <strain evidence="1 2">SAG 2036</strain>
    </source>
</reference>
<protein>
    <recommendedName>
        <fullName evidence="3">Ubiquinone biosynthesis protein</fullName>
    </recommendedName>
</protein>
<dbReference type="EMBL" id="JALJOQ010000127">
    <property type="protein sequence ID" value="KAK9795541.1"/>
    <property type="molecule type" value="Genomic_DNA"/>
</dbReference>
<name>A0AAW1NWL4_9CHLO</name>
<proteinExistence type="predicted"/>
<evidence type="ECO:0000313" key="1">
    <source>
        <dbReference type="EMBL" id="KAK9795541.1"/>
    </source>
</evidence>
<dbReference type="Pfam" id="PF03232">
    <property type="entry name" value="COQ7"/>
    <property type="match status" value="1"/>
</dbReference>
<dbReference type="InterPro" id="IPR011566">
    <property type="entry name" value="Ubq_synth_Coq7"/>
</dbReference>